<dbReference type="PRINTS" id="PR00455">
    <property type="entry name" value="HTHTETR"/>
</dbReference>
<proteinExistence type="predicted"/>
<dbReference type="EMBL" id="LNQE01001909">
    <property type="protein sequence ID" value="KUG02754.1"/>
    <property type="molecule type" value="Genomic_DNA"/>
</dbReference>
<evidence type="ECO:0000259" key="5">
    <source>
        <dbReference type="PROSITE" id="PS50977"/>
    </source>
</evidence>
<comment type="caution">
    <text evidence="6">The sequence shown here is derived from an EMBL/GenBank/DDBJ whole genome shotgun (WGS) entry which is preliminary data.</text>
</comment>
<accession>A0A0W8E2A6</accession>
<evidence type="ECO:0000256" key="2">
    <source>
        <dbReference type="ARBA" id="ARBA00023015"/>
    </source>
</evidence>
<dbReference type="SUPFAM" id="SSF48498">
    <property type="entry name" value="Tetracyclin repressor-like, C-terminal domain"/>
    <property type="match status" value="1"/>
</dbReference>
<name>A0A0W8E2A6_9ZZZZ</name>
<dbReference type="Gene3D" id="1.10.357.10">
    <property type="entry name" value="Tetracycline Repressor, domain 2"/>
    <property type="match status" value="1"/>
</dbReference>
<evidence type="ECO:0000256" key="3">
    <source>
        <dbReference type="ARBA" id="ARBA00023125"/>
    </source>
</evidence>
<keyword evidence="3" id="KW-0238">DNA-binding</keyword>
<dbReference type="Pfam" id="PF00440">
    <property type="entry name" value="TetR_N"/>
    <property type="match status" value="1"/>
</dbReference>
<dbReference type="PROSITE" id="PS50977">
    <property type="entry name" value="HTH_TETR_2"/>
    <property type="match status" value="1"/>
</dbReference>
<evidence type="ECO:0000256" key="4">
    <source>
        <dbReference type="ARBA" id="ARBA00023163"/>
    </source>
</evidence>
<keyword evidence="2" id="KW-0805">Transcription regulation</keyword>
<dbReference type="SUPFAM" id="SSF46689">
    <property type="entry name" value="Homeodomain-like"/>
    <property type="match status" value="1"/>
</dbReference>
<dbReference type="FunFam" id="1.10.10.60:FF:000141">
    <property type="entry name" value="TetR family transcriptional regulator"/>
    <property type="match status" value="1"/>
</dbReference>
<keyword evidence="1" id="KW-0678">Repressor</keyword>
<dbReference type="AlphaFoldDB" id="A0A0W8E2A6"/>
<evidence type="ECO:0000313" key="6">
    <source>
        <dbReference type="EMBL" id="KUG02754.1"/>
    </source>
</evidence>
<reference evidence="6" key="1">
    <citation type="journal article" date="2015" name="Proc. Natl. Acad. Sci. U.S.A.">
        <title>Networks of energetic and metabolic interactions define dynamics in microbial communities.</title>
        <authorList>
            <person name="Embree M."/>
            <person name="Liu J.K."/>
            <person name="Al-Bassam M.M."/>
            <person name="Zengler K."/>
        </authorList>
    </citation>
    <scope>NUCLEOTIDE SEQUENCE</scope>
</reference>
<dbReference type="InterPro" id="IPR036271">
    <property type="entry name" value="Tet_transcr_reg_TetR-rel_C_sf"/>
</dbReference>
<keyword evidence="4" id="KW-0804">Transcription</keyword>
<dbReference type="InterPro" id="IPR009057">
    <property type="entry name" value="Homeodomain-like_sf"/>
</dbReference>
<dbReference type="InterPro" id="IPR050109">
    <property type="entry name" value="HTH-type_TetR-like_transc_reg"/>
</dbReference>
<sequence length="210" mass="24088">MEIDSIPGEGRMERKKRELRQKIINIAMKLFEQQGFSNTTMEQIAEEADVARKTLYNYFPVKEAIADEYVKGISNHLAQEASSKLQNLPDTRSRLLSALNNAYGWVEINPELTGIVLAYRFKTTYQVSGNELEERGTHKIIAEIIRQGQEAGEIRSDVQLKLLVRYIDLLRGTIVWEWLQDTSSFELREEISRMVDIVLHGISTGKSKVK</sequence>
<gene>
    <name evidence="6" type="ORF">ASZ90_019830</name>
</gene>
<feature type="domain" description="HTH tetR-type" evidence="5">
    <location>
        <begin position="17"/>
        <end position="77"/>
    </location>
</feature>
<evidence type="ECO:0000256" key="1">
    <source>
        <dbReference type="ARBA" id="ARBA00022491"/>
    </source>
</evidence>
<organism evidence="6">
    <name type="scientific">hydrocarbon metagenome</name>
    <dbReference type="NCBI Taxonomy" id="938273"/>
    <lineage>
        <taxon>unclassified sequences</taxon>
        <taxon>metagenomes</taxon>
        <taxon>ecological metagenomes</taxon>
    </lineage>
</organism>
<dbReference type="GO" id="GO:0000976">
    <property type="term" value="F:transcription cis-regulatory region binding"/>
    <property type="evidence" value="ECO:0007669"/>
    <property type="project" value="TreeGrafter"/>
</dbReference>
<protein>
    <submittedName>
        <fullName evidence="6">Transcriptional regulator, tetr family</fullName>
    </submittedName>
</protein>
<dbReference type="InterPro" id="IPR001647">
    <property type="entry name" value="HTH_TetR"/>
</dbReference>
<dbReference type="GO" id="GO:0003700">
    <property type="term" value="F:DNA-binding transcription factor activity"/>
    <property type="evidence" value="ECO:0007669"/>
    <property type="project" value="TreeGrafter"/>
</dbReference>
<dbReference type="PANTHER" id="PTHR30055:SF175">
    <property type="entry name" value="HTH-TYPE TRANSCRIPTIONAL REPRESSOR KSTR2"/>
    <property type="match status" value="1"/>
</dbReference>
<dbReference type="PANTHER" id="PTHR30055">
    <property type="entry name" value="HTH-TYPE TRANSCRIPTIONAL REGULATOR RUTR"/>
    <property type="match status" value="1"/>
</dbReference>